<dbReference type="InterPro" id="IPR016181">
    <property type="entry name" value="Acyl_CoA_acyltransferase"/>
</dbReference>
<dbReference type="InterPro" id="IPR000182">
    <property type="entry name" value="GNAT_dom"/>
</dbReference>
<reference evidence="3" key="1">
    <citation type="submission" date="2011-06" db="EMBL/GenBank/DDBJ databases">
        <authorList>
            <consortium name="US DOE Joint Genome Institute (JGI-PGF)"/>
            <person name="Lucas S."/>
            <person name="Han J."/>
            <person name="Lapidus A."/>
            <person name="Cheng J.-F."/>
            <person name="Goodwin L."/>
            <person name="Pitluck S."/>
            <person name="Peters L."/>
            <person name="Land M.L."/>
            <person name="Hauser L."/>
            <person name="Vogl K."/>
            <person name="Liu Z."/>
            <person name="Overmann J."/>
            <person name="Frigaard N.-U."/>
            <person name="Bryant D.A."/>
            <person name="Woyke T.J."/>
        </authorList>
    </citation>
    <scope>NUCLEOTIDE SEQUENCE [LARGE SCALE GENOMIC DNA]</scope>
    <source>
        <strain evidence="3">970</strain>
    </source>
</reference>
<dbReference type="AlphaFoldDB" id="H8Z8D6"/>
<dbReference type="Proteomes" id="UP000002964">
    <property type="component" value="Unassembled WGS sequence"/>
</dbReference>
<keyword evidence="2" id="KW-0808">Transferase</keyword>
<dbReference type="Gene3D" id="3.40.630.30">
    <property type="match status" value="1"/>
</dbReference>
<dbReference type="STRING" id="631362.Thi970DRAFT_04858"/>
<dbReference type="Pfam" id="PF00583">
    <property type="entry name" value="Acetyltransf_1"/>
    <property type="match status" value="1"/>
</dbReference>
<evidence type="ECO:0000313" key="3">
    <source>
        <dbReference type="Proteomes" id="UP000002964"/>
    </source>
</evidence>
<reference evidence="2 3" key="2">
    <citation type="submission" date="2011-11" db="EMBL/GenBank/DDBJ databases">
        <authorList>
            <consortium name="US DOE Joint Genome Institute"/>
            <person name="Lucas S."/>
            <person name="Han J."/>
            <person name="Lapidus A."/>
            <person name="Cheng J.-F."/>
            <person name="Goodwin L."/>
            <person name="Pitluck S."/>
            <person name="Peters L."/>
            <person name="Ovchinnikova G."/>
            <person name="Zhang X."/>
            <person name="Detter J.C."/>
            <person name="Han C."/>
            <person name="Tapia R."/>
            <person name="Land M."/>
            <person name="Hauser L."/>
            <person name="Kyrpides N."/>
            <person name="Ivanova N."/>
            <person name="Pagani I."/>
            <person name="Vogl K."/>
            <person name="Liu Z."/>
            <person name="Overmann J."/>
            <person name="Frigaard N.-U."/>
            <person name="Bryant D."/>
            <person name="Woyke T."/>
        </authorList>
    </citation>
    <scope>NUCLEOTIDE SEQUENCE [LARGE SCALE GENOMIC DNA]</scope>
    <source>
        <strain evidence="2 3">970</strain>
    </source>
</reference>
<evidence type="ECO:0000259" key="1">
    <source>
        <dbReference type="PROSITE" id="PS51186"/>
    </source>
</evidence>
<sequence length="178" mass="19905">MLAMTACLGKARVNKDAEVTLDASALSPREAEDIAAILVSIEPWSRMDYNKQDLAKRIGTASDTDRSLSILARGRRVGLMRIREPWLLGPLISIFAVFPEYQGQGIGRRALVAFEHNGPEDWRNIWLTVSTFNQSALAFYRRCGFAQVGLLEGLVGDGWDEILMRKLHAIRCQNGDRT</sequence>
<organism evidence="2 3">
    <name type="scientific">Thiorhodovibrio frisius</name>
    <dbReference type="NCBI Taxonomy" id="631362"/>
    <lineage>
        <taxon>Bacteria</taxon>
        <taxon>Pseudomonadati</taxon>
        <taxon>Pseudomonadota</taxon>
        <taxon>Gammaproteobacteria</taxon>
        <taxon>Chromatiales</taxon>
        <taxon>Chromatiaceae</taxon>
        <taxon>Thiorhodovibrio</taxon>
    </lineage>
</organism>
<feature type="domain" description="N-acetyltransferase" evidence="1">
    <location>
        <begin position="21"/>
        <end position="169"/>
    </location>
</feature>
<dbReference type="CDD" id="cd04301">
    <property type="entry name" value="NAT_SF"/>
    <property type="match status" value="1"/>
</dbReference>
<dbReference type="eggNOG" id="COG0456">
    <property type="taxonomic scope" value="Bacteria"/>
</dbReference>
<accession>H8Z8D6</accession>
<protein>
    <submittedName>
        <fullName evidence="2">Acetyltransferase</fullName>
    </submittedName>
</protein>
<proteinExistence type="predicted"/>
<evidence type="ECO:0000313" key="2">
    <source>
        <dbReference type="EMBL" id="EIC19341.1"/>
    </source>
</evidence>
<dbReference type="GO" id="GO:0016747">
    <property type="term" value="F:acyltransferase activity, transferring groups other than amino-acyl groups"/>
    <property type="evidence" value="ECO:0007669"/>
    <property type="project" value="InterPro"/>
</dbReference>
<dbReference type="PROSITE" id="PS51186">
    <property type="entry name" value="GNAT"/>
    <property type="match status" value="1"/>
</dbReference>
<keyword evidence="3" id="KW-1185">Reference proteome</keyword>
<dbReference type="HOGENOM" id="CLU_134449_0_0_6"/>
<dbReference type="SUPFAM" id="SSF55729">
    <property type="entry name" value="Acyl-CoA N-acyltransferases (Nat)"/>
    <property type="match status" value="1"/>
</dbReference>
<gene>
    <name evidence="2" type="ORF">Thi970DRAFT_04858</name>
</gene>
<dbReference type="EMBL" id="JH603171">
    <property type="protein sequence ID" value="EIC19341.1"/>
    <property type="molecule type" value="Genomic_DNA"/>
</dbReference>
<name>H8Z8D6_9GAMM</name>